<dbReference type="AlphaFoldDB" id="A0A370U3N7"/>
<name>A0A370U3N7_9HELO</name>
<organism evidence="2 3">
    <name type="scientific">Venustampulla echinocandica</name>
    <dbReference type="NCBI Taxonomy" id="2656787"/>
    <lineage>
        <taxon>Eukaryota</taxon>
        <taxon>Fungi</taxon>
        <taxon>Dikarya</taxon>
        <taxon>Ascomycota</taxon>
        <taxon>Pezizomycotina</taxon>
        <taxon>Leotiomycetes</taxon>
        <taxon>Helotiales</taxon>
        <taxon>Pleuroascaceae</taxon>
        <taxon>Venustampulla</taxon>
    </lineage>
</organism>
<gene>
    <name evidence="2" type="ORF">BP5553_02370</name>
</gene>
<accession>A0A370U3N7</accession>
<dbReference type="EMBL" id="NPIC01000001">
    <property type="protein sequence ID" value="RDL42391.1"/>
    <property type="molecule type" value="Genomic_DNA"/>
</dbReference>
<dbReference type="OrthoDB" id="3589895at2759"/>
<dbReference type="Proteomes" id="UP000254866">
    <property type="component" value="Unassembled WGS sequence"/>
</dbReference>
<sequence length="1133" mass="127978">METDGSRTGLSLLIRQCAKERVSITELYSCFDKTMIEVGHDCPTQSHGWRNGRAQYLVWRHFFSTLSIPSTLQEFADVDDKVGKARDDYDPEAVGSSRMDKLFSDNADETTGKATTEDLNKTWVHDRYRSVDSTPNWSRRPQKCRDCPAQFESANELSRHLNCGECKARSCISNNTAMGDYYPATKVDSYRPPSTAMGDYYRPGTRYAQSKSASHTKSPDLFASTSKDICKVSDNGHNFKNVLDEPLAHLYRQSIIDKPSYPKLSAIAKVRGVSSKAFDVVIDRCTTVARRRHSEKHLNPEWISWKVQSFIWSELCPFYLGLFYLDIGTDELAVSPTQFPIAEPTWKADKGGSSGDLGSMTGSSSKPYSLVSVSKVIGRNPPFNYDIPTNLENSTIDTINLASVSQTRSLLSRPAINERELSSERSLSKVQSTMTPAPVFEQYHALGSVMERKVLELGGLDLRREFFQNIQEARDKMRMQHPNCTKDIRAYLADLEIWRQFFENEPFPRRMPLGGHSAQCNANRLKAIDQTVPALARPSQLMIPPTVVQPLYETSLQNQQSSSLANYTQASRTSALPNWPSQPIHQLTPLFTSPSSAAECGSNSQKKTLPHSETQFPAPDSVVKALNEAQAAIANNNSDEWIIVHNDRSTLCNGHSATEILRYFRNDDSRAIVEQKSDCHVRYFKEVTGTKLSPQRLLLWTEPFKKGDKASSTKGADFLQGWVQRTLMGGPVPFLVHWETVCKNSKVGQTENPWLSHLLILNSKYVRYPIQEIDRLQKAYFQDVEGNRQVGEILRCKLIWGKYIDGAMYLLAFPSPDYLRNLKSATQLWDNLVVERGRKFLEHWVEQVLNNDKAMGPSVLEHWQRYSAQEQESPQPLARLLVQGTVIPCSILGLKNISYSIPGGNENWLHITAIPFERYNKITLGNGREFLFNWAIKVLEEGEPIKMSLHWDVRYASKVSGFEVKSVKPHHNAKSSDLAITAHNNVELQWEQYAASFGANDLDQMSIEDKAKAEGVLRMVFDAETQQMVNLEEFKRRTQHRFLSTFTHILGPGPAGKAQASTASLEINSVGMGAVPCENCHPFADSNIRRQGELLWEQNAKREGKRKASDENEDQTKPEEKRLKVEVSQMMGD</sequence>
<keyword evidence="3" id="KW-1185">Reference proteome</keyword>
<dbReference type="GeneID" id="43595219"/>
<proteinExistence type="predicted"/>
<feature type="region of interest" description="Disordered" evidence="1">
    <location>
        <begin position="592"/>
        <end position="617"/>
    </location>
</feature>
<reference evidence="2 3" key="1">
    <citation type="journal article" date="2018" name="IMA Fungus">
        <title>IMA Genome-F 9: Draft genome sequence of Annulohypoxylon stygium, Aspergillus mulundensis, Berkeleyomyces basicola (syn. Thielaviopsis basicola), Ceratocystis smalleyi, two Cercospora beticola strains, Coleophoma cylindrospora, Fusarium fracticaudum, Phialophora cf. hyalina, and Morchella septimelata.</title>
        <authorList>
            <person name="Wingfield B.D."/>
            <person name="Bills G.F."/>
            <person name="Dong Y."/>
            <person name="Huang W."/>
            <person name="Nel W.J."/>
            <person name="Swalarsk-Parry B.S."/>
            <person name="Vaghefi N."/>
            <person name="Wilken P.M."/>
            <person name="An Z."/>
            <person name="de Beer Z.W."/>
            <person name="De Vos L."/>
            <person name="Chen L."/>
            <person name="Duong T.A."/>
            <person name="Gao Y."/>
            <person name="Hammerbacher A."/>
            <person name="Kikkert J.R."/>
            <person name="Li Y."/>
            <person name="Li H."/>
            <person name="Li K."/>
            <person name="Li Q."/>
            <person name="Liu X."/>
            <person name="Ma X."/>
            <person name="Naidoo K."/>
            <person name="Pethybridge S.J."/>
            <person name="Sun J."/>
            <person name="Steenkamp E.T."/>
            <person name="van der Nest M.A."/>
            <person name="van Wyk S."/>
            <person name="Wingfield M.J."/>
            <person name="Xiong C."/>
            <person name="Yue Q."/>
            <person name="Zhang X."/>
        </authorList>
    </citation>
    <scope>NUCLEOTIDE SEQUENCE [LARGE SCALE GENOMIC DNA]</scope>
    <source>
        <strain evidence="2 3">BP 5553</strain>
    </source>
</reference>
<feature type="region of interest" description="Disordered" evidence="1">
    <location>
        <begin position="1096"/>
        <end position="1133"/>
    </location>
</feature>
<feature type="region of interest" description="Disordered" evidence="1">
    <location>
        <begin position="348"/>
        <end position="367"/>
    </location>
</feature>
<evidence type="ECO:0000313" key="2">
    <source>
        <dbReference type="EMBL" id="RDL42391.1"/>
    </source>
</evidence>
<dbReference type="RefSeq" id="XP_031875047.1">
    <property type="nucleotide sequence ID" value="XM_032010993.1"/>
</dbReference>
<feature type="compositionally biased region" description="Basic and acidic residues" evidence="1">
    <location>
        <begin position="1099"/>
        <end position="1125"/>
    </location>
</feature>
<feature type="compositionally biased region" description="Polar residues" evidence="1">
    <location>
        <begin position="592"/>
        <end position="615"/>
    </location>
</feature>
<protein>
    <submittedName>
        <fullName evidence="2">Uncharacterized protein</fullName>
    </submittedName>
</protein>
<evidence type="ECO:0000313" key="3">
    <source>
        <dbReference type="Proteomes" id="UP000254866"/>
    </source>
</evidence>
<comment type="caution">
    <text evidence="2">The sequence shown here is derived from an EMBL/GenBank/DDBJ whole genome shotgun (WGS) entry which is preliminary data.</text>
</comment>
<evidence type="ECO:0000256" key="1">
    <source>
        <dbReference type="SAM" id="MobiDB-lite"/>
    </source>
</evidence>